<dbReference type="PANTHER" id="PTHR18964:SF169">
    <property type="entry name" value="N-ACETYLMANNOSAMINE KINASE"/>
    <property type="match status" value="1"/>
</dbReference>
<dbReference type="AlphaFoldDB" id="A0A6J7GKN4"/>
<dbReference type="InterPro" id="IPR000600">
    <property type="entry name" value="ROK"/>
</dbReference>
<proteinExistence type="predicted"/>
<reference evidence="1" key="1">
    <citation type="submission" date="2020-05" db="EMBL/GenBank/DDBJ databases">
        <authorList>
            <person name="Chiriac C."/>
            <person name="Salcher M."/>
            <person name="Ghai R."/>
            <person name="Kavagutti S V."/>
        </authorList>
    </citation>
    <scope>NUCLEOTIDE SEQUENCE</scope>
</reference>
<dbReference type="InterPro" id="IPR043129">
    <property type="entry name" value="ATPase_NBD"/>
</dbReference>
<dbReference type="EMBL" id="CAFBMF010000108">
    <property type="protein sequence ID" value="CAB4908542.1"/>
    <property type="molecule type" value="Genomic_DNA"/>
</dbReference>
<organism evidence="1">
    <name type="scientific">freshwater metagenome</name>
    <dbReference type="NCBI Taxonomy" id="449393"/>
    <lineage>
        <taxon>unclassified sequences</taxon>
        <taxon>metagenomes</taxon>
        <taxon>ecological metagenomes</taxon>
    </lineage>
</organism>
<accession>A0A6J7GKN4</accession>
<evidence type="ECO:0000313" key="1">
    <source>
        <dbReference type="EMBL" id="CAB4908542.1"/>
    </source>
</evidence>
<dbReference type="SUPFAM" id="SSF53067">
    <property type="entry name" value="Actin-like ATPase domain"/>
    <property type="match status" value="1"/>
</dbReference>
<protein>
    <submittedName>
        <fullName evidence="1">Unannotated protein</fullName>
    </submittedName>
</protein>
<dbReference type="CDD" id="cd23763">
    <property type="entry name" value="ASKHA_ATPase_ROK"/>
    <property type="match status" value="1"/>
</dbReference>
<dbReference type="Gene3D" id="3.30.420.40">
    <property type="match status" value="2"/>
</dbReference>
<sequence length="319" mass="33347">MVNSLSTVTLENAGQPEQVSELIPLALAIDIGGSKMAVGLVNRRGDMLDREIARTDKDKNANDLFEIVAVLIKRQLLRAEERHGGKVVVVGIGSAGPIETDCATVSPLNIPAWRRFPLREAVQDIVNVPVFGDLDAKAFALAEGWLGAAKGESNFIGMVVSTGVGGGIVLDGRMLDGASGNAGHIGHVIVNPDGNRCVCGARGCLEAEASGTAIEMITGRPATEPSYEIMQRTGRMVGLAVASMCNFFDLNLAVVGGSVALGFGPTFFASAQAVMDEHCRLSFSQGARIVPARLGDRSPIVGAAAVGWRGLNRQTPAES</sequence>
<name>A0A6J7GKN4_9ZZZZ</name>
<dbReference type="PANTHER" id="PTHR18964">
    <property type="entry name" value="ROK (REPRESSOR, ORF, KINASE) FAMILY"/>
    <property type="match status" value="1"/>
</dbReference>
<dbReference type="InterPro" id="IPR049874">
    <property type="entry name" value="ROK_cs"/>
</dbReference>
<evidence type="ECO:0000313" key="2">
    <source>
        <dbReference type="EMBL" id="CAB5029923.1"/>
    </source>
</evidence>
<dbReference type="PROSITE" id="PS01125">
    <property type="entry name" value="ROK"/>
    <property type="match status" value="1"/>
</dbReference>
<gene>
    <name evidence="1" type="ORF">UFOPK3494_01367</name>
    <name evidence="2" type="ORF">UFOPK4134_00872</name>
</gene>
<dbReference type="EMBL" id="CAFBPS010000056">
    <property type="protein sequence ID" value="CAB5029923.1"/>
    <property type="molecule type" value="Genomic_DNA"/>
</dbReference>
<dbReference type="Pfam" id="PF00480">
    <property type="entry name" value="ROK"/>
    <property type="match status" value="1"/>
</dbReference>